<dbReference type="Proteomes" id="UP000887576">
    <property type="component" value="Unplaced"/>
</dbReference>
<accession>A0AC34RPM4</accession>
<evidence type="ECO:0000313" key="1">
    <source>
        <dbReference type="Proteomes" id="UP000887576"/>
    </source>
</evidence>
<protein>
    <submittedName>
        <fullName evidence="2">C2 domain-containing protein</fullName>
    </submittedName>
</protein>
<reference evidence="2" key="1">
    <citation type="submission" date="2022-11" db="UniProtKB">
        <authorList>
            <consortium name="WormBaseParasite"/>
        </authorList>
    </citation>
    <scope>IDENTIFICATION</scope>
</reference>
<dbReference type="WBParaSite" id="JU765_v2.g9011.t1">
    <property type="protein sequence ID" value="JU765_v2.g9011.t1"/>
    <property type="gene ID" value="JU765_v2.g9011"/>
</dbReference>
<evidence type="ECO:0000313" key="2">
    <source>
        <dbReference type="WBParaSite" id="JU765_v2.g9011.t1"/>
    </source>
</evidence>
<sequence>MTGMLKNHPKHDCGRDDFNNARILSIDPSAHDDGTDENPYITFRLKIHLKEAHGLVIRDASGSSDPYVKFKYQEKTMYKSNTVYRSLNPNWDEEFAFLIDDPTSLLKLEVFDYDRFMMDDSMGSTSIDLSTLRLFQAHDLKLTLEGEDNSEEYMGYVQLTITITPLTESQKNEFLSKATRGVITEAAKRSNKAVSVWLSAVNIVLVEAKLSLLNLPTIPDPYVKFKLGSEKYKSKNMMKTYEPKWIEQFDLHIYDENFQTLDVMIYDKNGNTIIGKCSIDLKEFEREKTEENWYQLEDDCGSILLLMTISGTSVSTGTVADLNDYVGNRNDIVNKYGLNRSLNNIKDVGHLTVKVFRAENLASADINGKNDCGSILLLMTISGTSVSTGTVADLNDYVGNRNDIVNKYGLNRSMNNIKDVGHLTVKVFRAENLASADINGKSDPFCVLELVNARLQTHTEYKTLNPVWNKLFTFAVKDIHEVLEVTVYDEDPNKKFEFLGKVAIPLLKIRNCEKRWYNLKDRKLFGRVKGRILLEMDFLWNPVKAAVRTFKPKEKKFIVAEQKFKPSMLINSVNRLKDFGNYLISCKAFMDDCLSWKSYPKSICAFLVSFLKFYDWANFGKMWDN</sequence>
<proteinExistence type="predicted"/>
<name>A0AC34RPM4_9BILA</name>
<organism evidence="1 2">
    <name type="scientific">Panagrolaimus sp. JU765</name>
    <dbReference type="NCBI Taxonomy" id="591449"/>
    <lineage>
        <taxon>Eukaryota</taxon>
        <taxon>Metazoa</taxon>
        <taxon>Ecdysozoa</taxon>
        <taxon>Nematoda</taxon>
        <taxon>Chromadorea</taxon>
        <taxon>Rhabditida</taxon>
        <taxon>Tylenchina</taxon>
        <taxon>Panagrolaimomorpha</taxon>
        <taxon>Panagrolaimoidea</taxon>
        <taxon>Panagrolaimidae</taxon>
        <taxon>Panagrolaimus</taxon>
    </lineage>
</organism>